<protein>
    <submittedName>
        <fullName evidence="1">Uncharacterized protein</fullName>
    </submittedName>
</protein>
<feature type="non-terminal residue" evidence="1">
    <location>
        <position position="175"/>
    </location>
</feature>
<dbReference type="EMBL" id="HACG01012920">
    <property type="protein sequence ID" value="CEK59785.1"/>
    <property type="molecule type" value="Transcribed_RNA"/>
</dbReference>
<name>A0A0B6YWC2_9EUPU</name>
<dbReference type="AlphaFoldDB" id="A0A0B6YWC2"/>
<sequence length="175" mass="20748">KIGEKCVNITNNKVDDIEEENKVVHEDRCEGSQRISDEIEDVIDNVDEHFGMYDDVQYFKGIEKEDDDLKEIVGVKAEEEDLKTEGRMYPEVVDGKNTIDINIKEKEISEDKLIELNLEESERNDCERDEWRYTYPKNELQMEEANSHLFEIFTVPLQNTLNEDHTMEEEIERRE</sequence>
<gene>
    <name evidence="1" type="primary">ORF37406</name>
</gene>
<proteinExistence type="predicted"/>
<organism evidence="1">
    <name type="scientific">Arion vulgaris</name>
    <dbReference type="NCBI Taxonomy" id="1028688"/>
    <lineage>
        <taxon>Eukaryota</taxon>
        <taxon>Metazoa</taxon>
        <taxon>Spiralia</taxon>
        <taxon>Lophotrochozoa</taxon>
        <taxon>Mollusca</taxon>
        <taxon>Gastropoda</taxon>
        <taxon>Heterobranchia</taxon>
        <taxon>Euthyneura</taxon>
        <taxon>Panpulmonata</taxon>
        <taxon>Eupulmonata</taxon>
        <taxon>Stylommatophora</taxon>
        <taxon>Helicina</taxon>
        <taxon>Arionoidea</taxon>
        <taxon>Arionidae</taxon>
        <taxon>Arion</taxon>
    </lineage>
</organism>
<accession>A0A0B6YWC2</accession>
<feature type="non-terminal residue" evidence="1">
    <location>
        <position position="1"/>
    </location>
</feature>
<reference evidence="1" key="1">
    <citation type="submission" date="2014-12" db="EMBL/GenBank/DDBJ databases">
        <title>Insight into the proteome of Arion vulgaris.</title>
        <authorList>
            <person name="Aradska J."/>
            <person name="Bulat T."/>
            <person name="Smidak R."/>
            <person name="Sarate P."/>
            <person name="Gangsoo J."/>
            <person name="Sialana F."/>
            <person name="Bilban M."/>
            <person name="Lubec G."/>
        </authorList>
    </citation>
    <scope>NUCLEOTIDE SEQUENCE</scope>
    <source>
        <tissue evidence="1">Skin</tissue>
    </source>
</reference>
<evidence type="ECO:0000313" key="1">
    <source>
        <dbReference type="EMBL" id="CEK59785.1"/>
    </source>
</evidence>